<evidence type="ECO:0000256" key="1">
    <source>
        <dbReference type="SAM" id="SignalP"/>
    </source>
</evidence>
<protein>
    <recommendedName>
        <fullName evidence="4">Tetratricopeptide repeat protein</fullName>
    </recommendedName>
</protein>
<evidence type="ECO:0000313" key="3">
    <source>
        <dbReference type="Proteomes" id="UP000480178"/>
    </source>
</evidence>
<dbReference type="KEGG" id="rhoz:GXP67_20075"/>
<keyword evidence="3" id="KW-1185">Reference proteome</keyword>
<sequence>MKNFVILLVLSLLSTQAVAQKPFLSEADLARLSYHLPDIDPRDSIALHQAVVRLATQVRTDIEKLQQYYLVSDPSIQQLFAEMLWYSYTLEGNYQQALQYLSTFRSLLVKETDQKMYGLKIESYLQASLASLHSGDSTYTSAVKQTILKAHQAIPSAEVKQLVDQAKASYEAPYKKESYKCIITGWAEFRKNNGGYLTISLLRFVLPTYIQYLIHDQVSAPALAALQMLDNTQVTMETVAIPMRNGIHTGAEVFKNAASPSSLPVIISVSPCLNPFCQRARDSRKVKAMFYQGGKYPNQFLIPYPRLKM</sequence>
<accession>A0A6C0GME9</accession>
<dbReference type="EMBL" id="CP048222">
    <property type="protein sequence ID" value="QHT68782.1"/>
    <property type="molecule type" value="Genomic_DNA"/>
</dbReference>
<feature type="signal peptide" evidence="1">
    <location>
        <begin position="1"/>
        <end position="19"/>
    </location>
</feature>
<dbReference type="RefSeq" id="WP_162444787.1">
    <property type="nucleotide sequence ID" value="NZ_CP048222.1"/>
</dbReference>
<feature type="chain" id="PRO_5025345932" description="Tetratricopeptide repeat protein" evidence="1">
    <location>
        <begin position="20"/>
        <end position="309"/>
    </location>
</feature>
<evidence type="ECO:0008006" key="4">
    <source>
        <dbReference type="Google" id="ProtNLM"/>
    </source>
</evidence>
<organism evidence="2 3">
    <name type="scientific">Rhodocytophaga rosea</name>
    <dbReference type="NCBI Taxonomy" id="2704465"/>
    <lineage>
        <taxon>Bacteria</taxon>
        <taxon>Pseudomonadati</taxon>
        <taxon>Bacteroidota</taxon>
        <taxon>Cytophagia</taxon>
        <taxon>Cytophagales</taxon>
        <taxon>Rhodocytophagaceae</taxon>
        <taxon>Rhodocytophaga</taxon>
    </lineage>
</organism>
<gene>
    <name evidence="2" type="ORF">GXP67_20075</name>
</gene>
<keyword evidence="1" id="KW-0732">Signal</keyword>
<dbReference type="AlphaFoldDB" id="A0A6C0GME9"/>
<evidence type="ECO:0000313" key="2">
    <source>
        <dbReference type="EMBL" id="QHT68782.1"/>
    </source>
</evidence>
<name>A0A6C0GME9_9BACT</name>
<dbReference type="Proteomes" id="UP000480178">
    <property type="component" value="Chromosome"/>
</dbReference>
<proteinExistence type="predicted"/>
<reference evidence="2 3" key="1">
    <citation type="submission" date="2020-01" db="EMBL/GenBank/DDBJ databases">
        <authorList>
            <person name="Kim M.K."/>
        </authorList>
    </citation>
    <scope>NUCLEOTIDE SEQUENCE [LARGE SCALE GENOMIC DNA]</scope>
    <source>
        <strain evidence="2 3">172606-1</strain>
    </source>
</reference>